<dbReference type="PANTHER" id="PTHR23288:SF9">
    <property type="entry name" value="RNA POLYMERASE II ELONGATION FACTOR ELL"/>
    <property type="match status" value="1"/>
</dbReference>
<dbReference type="SUPFAM" id="SSF144292">
    <property type="entry name" value="occludin/ELL-like"/>
    <property type="match status" value="1"/>
</dbReference>
<evidence type="ECO:0000256" key="7">
    <source>
        <dbReference type="SAM" id="MobiDB-lite"/>
    </source>
</evidence>
<dbReference type="InterPro" id="IPR010844">
    <property type="entry name" value="Occludin_ELL"/>
</dbReference>
<dbReference type="Gene3D" id="1.10.10.2670">
    <property type="entry name" value="E3 ubiquitin-protein ligase"/>
    <property type="match status" value="1"/>
</dbReference>
<feature type="region of interest" description="Disordered" evidence="7">
    <location>
        <begin position="288"/>
        <end position="356"/>
    </location>
</feature>
<keyword evidence="9" id="KW-0251">Elongation factor</keyword>
<dbReference type="GO" id="GO:0000987">
    <property type="term" value="F:cis-regulatory region sequence-specific DNA binding"/>
    <property type="evidence" value="ECO:0007669"/>
    <property type="project" value="TreeGrafter"/>
</dbReference>
<dbReference type="GO" id="GO:0042795">
    <property type="term" value="P:snRNA transcription by RNA polymerase II"/>
    <property type="evidence" value="ECO:0007669"/>
    <property type="project" value="TreeGrafter"/>
</dbReference>
<dbReference type="InterPro" id="IPR031176">
    <property type="entry name" value="ELL/occludin"/>
</dbReference>
<keyword evidence="9" id="KW-0648">Protein biosynthesis</keyword>
<gene>
    <name evidence="9" type="primary">Ell2</name>
</gene>
<keyword evidence="3" id="KW-0805">Transcription regulation</keyword>
<dbReference type="InterPro" id="IPR036390">
    <property type="entry name" value="WH_DNA-bd_sf"/>
</dbReference>
<evidence type="ECO:0000313" key="9">
    <source>
        <dbReference type="EMBL" id="AHH41731.1"/>
    </source>
</evidence>
<proteinExistence type="evidence at transcript level"/>
<feature type="region of interest" description="Disordered" evidence="7">
    <location>
        <begin position="421"/>
        <end position="476"/>
    </location>
</feature>
<dbReference type="GO" id="GO:0003746">
    <property type="term" value="F:translation elongation factor activity"/>
    <property type="evidence" value="ECO:0007669"/>
    <property type="project" value="UniProtKB-KW"/>
</dbReference>
<feature type="compositionally biased region" description="Basic residues" evidence="7">
    <location>
        <begin position="439"/>
        <end position="449"/>
    </location>
</feature>
<dbReference type="PROSITE" id="PS51980">
    <property type="entry name" value="OCEL"/>
    <property type="match status" value="1"/>
</dbReference>
<evidence type="ECO:0000256" key="6">
    <source>
        <dbReference type="PROSITE-ProRule" id="PRU01324"/>
    </source>
</evidence>
<evidence type="ECO:0000256" key="1">
    <source>
        <dbReference type="ARBA" id="ARBA00004123"/>
    </source>
</evidence>
<evidence type="ECO:0000256" key="3">
    <source>
        <dbReference type="ARBA" id="ARBA00023015"/>
    </source>
</evidence>
<dbReference type="PANTHER" id="PTHR23288">
    <property type="entry name" value="OCCLUDIN AND RNA POLYMERASE II ELONGATION FACTOR ELL"/>
    <property type="match status" value="1"/>
</dbReference>
<dbReference type="GO" id="GO:0008023">
    <property type="term" value="C:transcription elongation factor complex"/>
    <property type="evidence" value="ECO:0007669"/>
    <property type="project" value="InterPro"/>
</dbReference>
<feature type="domain" description="OCEL" evidence="8">
    <location>
        <begin position="515"/>
        <end position="625"/>
    </location>
</feature>
<dbReference type="GO" id="GO:0006368">
    <property type="term" value="P:transcription elongation by RNA polymerase II"/>
    <property type="evidence" value="ECO:0007669"/>
    <property type="project" value="InterPro"/>
</dbReference>
<reference evidence="9" key="1">
    <citation type="journal article" date="2012" name="BMC Genomics">
        <title>Efficient assembly and annotation of the transcriptome of catfish by RNA-Seq analysis of a doubled haploid homozygote.</title>
        <authorList>
            <person name="Liu S."/>
            <person name="Zhang Y."/>
            <person name="Zhou Z."/>
            <person name="Waldbieser G."/>
            <person name="Sun F."/>
            <person name="Lu J."/>
            <person name="Zhang J."/>
            <person name="Jiang Y."/>
            <person name="Zhang H."/>
            <person name="Wang X."/>
            <person name="Rajendran K.V."/>
            <person name="Khoo L."/>
            <person name="Kucuktas H."/>
            <person name="Peatman E."/>
            <person name="Liu Z."/>
        </authorList>
    </citation>
    <scope>NUCLEOTIDE SEQUENCE</scope>
    <source>
        <tissue evidence="9">Mixed</tissue>
    </source>
</reference>
<feature type="compositionally biased region" description="Basic and acidic residues" evidence="7">
    <location>
        <begin position="450"/>
        <end position="475"/>
    </location>
</feature>
<dbReference type="InterPro" id="IPR042065">
    <property type="entry name" value="E3_ELL-like"/>
</dbReference>
<feature type="region of interest" description="Disordered" evidence="7">
    <location>
        <begin position="373"/>
        <end position="392"/>
    </location>
</feature>
<dbReference type="Gene3D" id="6.10.140.340">
    <property type="match status" value="1"/>
</dbReference>
<dbReference type="Pfam" id="PF10390">
    <property type="entry name" value="ELL"/>
    <property type="match status" value="1"/>
</dbReference>
<dbReference type="GO" id="GO:0032968">
    <property type="term" value="P:positive regulation of transcription elongation by RNA polymerase II"/>
    <property type="evidence" value="ECO:0007669"/>
    <property type="project" value="TreeGrafter"/>
</dbReference>
<dbReference type="AlphaFoldDB" id="W5UI83"/>
<protein>
    <submittedName>
        <fullName evidence="9">RNA polymerase II elongation factor ELL2</fullName>
    </submittedName>
</protein>
<evidence type="ECO:0000256" key="4">
    <source>
        <dbReference type="ARBA" id="ARBA00023163"/>
    </source>
</evidence>
<keyword evidence="5" id="KW-0539">Nucleus</keyword>
<comment type="subcellular location">
    <subcellularLocation>
        <location evidence="1">Nucleus</location>
    </subcellularLocation>
</comment>
<dbReference type="InterPro" id="IPR019464">
    <property type="entry name" value="ELL_N"/>
</dbReference>
<keyword evidence="4" id="KW-0804">Transcription</keyword>
<dbReference type="Pfam" id="PF07303">
    <property type="entry name" value="Occludin_ELL"/>
    <property type="match status" value="1"/>
</dbReference>
<comment type="similarity">
    <text evidence="2 6">Belongs to the ELL/occludin family.</text>
</comment>
<evidence type="ECO:0000256" key="5">
    <source>
        <dbReference type="ARBA" id="ARBA00023242"/>
    </source>
</evidence>
<dbReference type="SUPFAM" id="SSF46785">
    <property type="entry name" value="Winged helix' DNA-binding domain"/>
    <property type="match status" value="1"/>
</dbReference>
<evidence type="ECO:0000259" key="8">
    <source>
        <dbReference type="PROSITE" id="PS51980"/>
    </source>
</evidence>
<dbReference type="EMBL" id="JT415537">
    <property type="protein sequence ID" value="AHH41731.1"/>
    <property type="molecule type" value="mRNA"/>
</dbReference>
<organism evidence="9">
    <name type="scientific">Ictalurus punctatus</name>
    <name type="common">Channel catfish</name>
    <name type="synonym">Silurus punctatus</name>
    <dbReference type="NCBI Taxonomy" id="7998"/>
    <lineage>
        <taxon>Eukaryota</taxon>
        <taxon>Metazoa</taxon>
        <taxon>Chordata</taxon>
        <taxon>Craniata</taxon>
        <taxon>Vertebrata</taxon>
        <taxon>Euteleostomi</taxon>
        <taxon>Actinopterygii</taxon>
        <taxon>Neopterygii</taxon>
        <taxon>Teleostei</taxon>
        <taxon>Ostariophysi</taxon>
        <taxon>Siluriformes</taxon>
        <taxon>Ictaluridae</taxon>
        <taxon>Ictalurus</taxon>
    </lineage>
</organism>
<accession>W5UI83</accession>
<sequence length="629" mass="69929">MKMAALKEEQCYGLSCGRVSNGSNISVFHVKLTDSALRALEDYQSSKGLSAQPLIRFTGNQGKISIPQSTSPNDLRTFTFYLSNVGRDNPQGSFDCIQQYISSEGSIQLDCLGGIQDKITVCATDDSYQKARQSMAQAEEETRSRGAIVIKPGGRYVGKRVQIRKAAMALSDVAPSRRFSRPVLISSNMKKSTALPRPLRERLVHLLALKPYRKPELLVRLTKDGLSPQDKDTLDSLLQQVANLNNKDNTFTLKDCLFKEVQKDWPGYTEVDQQILKRILVRKLCKPQSSGPVLGENPVSPHKEQASSSPSQKRTTEDFIDPLASKKPRISHLTSKGSAPVNGKLNSSNGKDSCGLSSAPLPLLDLSQRLEPLSDVSNDSSHNGRDCEGQEAAVAERLSQTTAITGGSLQKEAVLGSATLAPGSLAGSKDRSTSPSLHGKSKKSKKRKDKDKSRKKDPEKEKRERKGAEDGDGLKKLYKVTTSPDLSMMSIPHKSSDLNGMLNSSSIPASSSVMADYLLKYTEIGSQEQRQSYKNDFNAEYSEYRGLHARIEGITRQFTVLDAELKQLQQGTDQYKTIHNQILQEYRKIKKTNPNYSQERNRCEYLHNKLAHIKKLIAEYDQQQIQHWH</sequence>
<evidence type="ECO:0000256" key="2">
    <source>
        <dbReference type="ARBA" id="ARBA00009171"/>
    </source>
</evidence>
<name>W5UI83_ICTPU</name>